<comment type="caution">
    <text evidence="22">The sequence shown here is derived from an EMBL/GenBank/DDBJ whole genome shotgun (WGS) entry which is preliminary data.</text>
</comment>
<name>A0AAV6MD76_9ROSI</name>
<evidence type="ECO:0000256" key="6">
    <source>
        <dbReference type="ARBA" id="ARBA00022527"/>
    </source>
</evidence>
<dbReference type="InterPro" id="IPR017441">
    <property type="entry name" value="Protein_kinase_ATP_BS"/>
</dbReference>
<keyword evidence="14 20" id="KW-1133">Transmembrane helix</keyword>
<evidence type="ECO:0000256" key="10">
    <source>
        <dbReference type="ARBA" id="ARBA00022734"/>
    </source>
</evidence>
<dbReference type="InterPro" id="IPR000719">
    <property type="entry name" value="Prot_kinase_dom"/>
</dbReference>
<dbReference type="GO" id="GO:0030246">
    <property type="term" value="F:carbohydrate binding"/>
    <property type="evidence" value="ECO:0007669"/>
    <property type="project" value="UniProtKB-KW"/>
</dbReference>
<evidence type="ECO:0000256" key="5">
    <source>
        <dbReference type="ARBA" id="ARBA00022475"/>
    </source>
</evidence>
<dbReference type="InterPro" id="IPR019825">
    <property type="entry name" value="Lectin_legB_Mn/Ca_BS"/>
</dbReference>
<dbReference type="GO" id="GO:0005886">
    <property type="term" value="C:plasma membrane"/>
    <property type="evidence" value="ECO:0007669"/>
    <property type="project" value="UniProtKB-SubCell"/>
</dbReference>
<evidence type="ECO:0000256" key="13">
    <source>
        <dbReference type="ARBA" id="ARBA00022840"/>
    </source>
</evidence>
<dbReference type="Pfam" id="PF00069">
    <property type="entry name" value="Pkinase"/>
    <property type="match status" value="1"/>
</dbReference>
<keyword evidence="16 22" id="KW-0675">Receptor</keyword>
<dbReference type="GO" id="GO:0004674">
    <property type="term" value="F:protein serine/threonine kinase activity"/>
    <property type="evidence" value="ECO:0007669"/>
    <property type="project" value="UniProtKB-KW"/>
</dbReference>
<keyword evidence="5" id="KW-1003">Cell membrane</keyword>
<dbReference type="PANTHER" id="PTHR27007">
    <property type="match status" value="1"/>
</dbReference>
<dbReference type="EC" id="2.7.11.1" evidence="4"/>
<evidence type="ECO:0000256" key="2">
    <source>
        <dbReference type="ARBA" id="ARBA00008536"/>
    </source>
</evidence>
<feature type="domain" description="Protein kinase" evidence="21">
    <location>
        <begin position="484"/>
        <end position="765"/>
    </location>
</feature>
<dbReference type="GO" id="GO:0005524">
    <property type="term" value="F:ATP binding"/>
    <property type="evidence" value="ECO:0007669"/>
    <property type="project" value="UniProtKB-UniRule"/>
</dbReference>
<keyword evidence="9" id="KW-0732">Signal</keyword>
<proteinExistence type="inferred from homology"/>
<dbReference type="SMART" id="SM00220">
    <property type="entry name" value="S_TKc"/>
    <property type="match status" value="1"/>
</dbReference>
<evidence type="ECO:0000256" key="4">
    <source>
        <dbReference type="ARBA" id="ARBA00012513"/>
    </source>
</evidence>
<evidence type="ECO:0000256" key="9">
    <source>
        <dbReference type="ARBA" id="ARBA00022729"/>
    </source>
</evidence>
<dbReference type="InterPro" id="IPR050528">
    <property type="entry name" value="L-type_Lectin-RKs"/>
</dbReference>
<evidence type="ECO:0000256" key="20">
    <source>
        <dbReference type="SAM" id="Phobius"/>
    </source>
</evidence>
<dbReference type="GO" id="GO:0002229">
    <property type="term" value="P:defense response to oomycetes"/>
    <property type="evidence" value="ECO:0007669"/>
    <property type="project" value="UniProtKB-ARBA"/>
</dbReference>
<evidence type="ECO:0000313" key="22">
    <source>
        <dbReference type="EMBL" id="KAG6578906.1"/>
    </source>
</evidence>
<evidence type="ECO:0000313" key="23">
    <source>
        <dbReference type="Proteomes" id="UP000685013"/>
    </source>
</evidence>
<comment type="similarity">
    <text evidence="2">In the N-terminal section; belongs to the leguminous lectin family.</text>
</comment>
<evidence type="ECO:0000256" key="18">
    <source>
        <dbReference type="PROSITE-ProRule" id="PRU10141"/>
    </source>
</evidence>
<accession>A0AAV6MD76</accession>
<evidence type="ECO:0000256" key="8">
    <source>
        <dbReference type="ARBA" id="ARBA00022692"/>
    </source>
</evidence>
<comment type="similarity">
    <text evidence="3">In the C-terminal section; belongs to the protein kinase superfamily. Ser/Thr protein kinase family.</text>
</comment>
<keyword evidence="11 18" id="KW-0547">Nucleotide-binding</keyword>
<feature type="region of interest" description="Disordered" evidence="19">
    <location>
        <begin position="776"/>
        <end position="808"/>
    </location>
</feature>
<keyword evidence="13 18" id="KW-0067">ATP-binding</keyword>
<dbReference type="PROSITE" id="PS00307">
    <property type="entry name" value="LECTIN_LEGUME_BETA"/>
    <property type="match status" value="1"/>
</dbReference>
<evidence type="ECO:0000256" key="7">
    <source>
        <dbReference type="ARBA" id="ARBA00022679"/>
    </source>
</evidence>
<dbReference type="Pfam" id="PF00139">
    <property type="entry name" value="Lectin_legB"/>
    <property type="match status" value="1"/>
</dbReference>
<evidence type="ECO:0000256" key="19">
    <source>
        <dbReference type="SAM" id="MobiDB-lite"/>
    </source>
</evidence>
<keyword evidence="8 20" id="KW-0812">Transmembrane</keyword>
<keyword evidence="10" id="KW-0430">Lectin</keyword>
<evidence type="ECO:0000256" key="15">
    <source>
        <dbReference type="ARBA" id="ARBA00023136"/>
    </source>
</evidence>
<evidence type="ECO:0000259" key="21">
    <source>
        <dbReference type="PROSITE" id="PS50011"/>
    </source>
</evidence>
<gene>
    <name evidence="22" type="primary">LECRKS6</name>
    <name evidence="22" type="ORF">SDJN03_23354</name>
</gene>
<keyword evidence="6" id="KW-0723">Serine/threonine-protein kinase</keyword>
<dbReference type="FunFam" id="3.30.200.20:FF:000810">
    <property type="entry name" value="L-type lectin-domain containing receptor kinase S.6"/>
    <property type="match status" value="1"/>
</dbReference>
<feature type="transmembrane region" description="Helical" evidence="20">
    <location>
        <begin position="108"/>
        <end position="126"/>
    </location>
</feature>
<dbReference type="InterPro" id="IPR001220">
    <property type="entry name" value="Legume_lectin_dom"/>
</dbReference>
<dbReference type="InterPro" id="IPR008271">
    <property type="entry name" value="Ser/Thr_kinase_AS"/>
</dbReference>
<keyword evidence="12 22" id="KW-0418">Kinase</keyword>
<evidence type="ECO:0000256" key="11">
    <source>
        <dbReference type="ARBA" id="ARBA00022741"/>
    </source>
</evidence>
<keyword evidence="7" id="KW-0808">Transferase</keyword>
<evidence type="ECO:0000256" key="3">
    <source>
        <dbReference type="ARBA" id="ARBA00010217"/>
    </source>
</evidence>
<sequence>MRLSATLRLSPPSHSCVFEFPILVSLSDSFLAGNRAANDRNHFHYRPPLPFSTVSLYIVEQNLTAIDFLRSLHFLRSLPHAPPNAQNRGSTVAELCGFPSSSIRSRNLLFFHFSMSTLTILLFFLIPSNFVRLSLCFLPDQNVTLSGDAHFRNNAMLLTQETNCLPFSSSNSPASSASVSSGVGAAFYNNPIRFLDFSTNSTASFSTKFFLTVVPTPLCPSADGIAFLITSDSESFSRSNGYMGLPDPPLNSHHSFIAVEFDTSFNADLGDINDNHLGFDVNSATSLSSVDFGSRGIFLKNGRKITAWIEYKEDSKKIHVWVGYSQTKPENPLLVVEVDLSKQFKEFMYVGFSASNGRGSALYIVDQWQFRTFGLVPSLSSVDTITEGDCFLCAPEDSSAHSNRSVNARQRRKMIGEITLGLGGLIAFLCSIIVIVGLISFILMDKLRGRMCICIATPETSQVETNRVPLRLSLGEVKLATMDFNEDRIVGRGGSATVYKGCLPAGEEVAVKRFAPDMANNRMYNPFTTEFATMAGCLRHKNLVQLHGWCCEANELVLVYEFLANGSLGELLHKRSQNSQFVLPWKKRVSIVLGIASALTYLHEEYERQIIHRDVKTCNIMIDADFNGKLGDFGLAEVYARNSLRREATIPAGTMGYLAPEYVYSGVPTVETDIYSFGVVLLEVASGRRAVIEEGTMLVDWIWNLWEMGTLTEASDSKLTGKYNVVEMERMLMVGLNCVHPNYVKRPTVREAAKILKGKAPLPVLPPRKPRVRIKSAVPDDFEDSIDSPPDDNPSLDEWMTPKSQFYS</sequence>
<organism evidence="22 23">
    <name type="scientific">Cucurbita argyrosperma subsp. sororia</name>
    <dbReference type="NCBI Taxonomy" id="37648"/>
    <lineage>
        <taxon>Eukaryota</taxon>
        <taxon>Viridiplantae</taxon>
        <taxon>Streptophyta</taxon>
        <taxon>Embryophyta</taxon>
        <taxon>Tracheophyta</taxon>
        <taxon>Spermatophyta</taxon>
        <taxon>Magnoliopsida</taxon>
        <taxon>eudicotyledons</taxon>
        <taxon>Gunneridae</taxon>
        <taxon>Pentapetalae</taxon>
        <taxon>rosids</taxon>
        <taxon>fabids</taxon>
        <taxon>Cucurbitales</taxon>
        <taxon>Cucurbitaceae</taxon>
        <taxon>Cucurbiteae</taxon>
        <taxon>Cucurbita</taxon>
    </lineage>
</organism>
<evidence type="ECO:0000256" key="14">
    <source>
        <dbReference type="ARBA" id="ARBA00022989"/>
    </source>
</evidence>
<reference evidence="22 23" key="1">
    <citation type="journal article" date="2021" name="Hortic Res">
        <title>The domestication of Cucurbita argyrosperma as revealed by the genome of its wild relative.</title>
        <authorList>
            <person name="Barrera-Redondo J."/>
            <person name="Sanchez-de la Vega G."/>
            <person name="Aguirre-Liguori J.A."/>
            <person name="Castellanos-Morales G."/>
            <person name="Gutierrez-Guerrero Y.T."/>
            <person name="Aguirre-Dugua X."/>
            <person name="Aguirre-Planter E."/>
            <person name="Tenaillon M.I."/>
            <person name="Lira-Saade R."/>
            <person name="Eguiarte L.E."/>
        </authorList>
    </citation>
    <scope>NUCLEOTIDE SEQUENCE [LARGE SCALE GENOMIC DNA]</scope>
    <source>
        <strain evidence="22">JBR-2021</strain>
    </source>
</reference>
<keyword evidence="23" id="KW-1185">Reference proteome</keyword>
<feature type="transmembrane region" description="Helical" evidence="20">
    <location>
        <begin position="420"/>
        <end position="443"/>
    </location>
</feature>
<keyword evidence="15 20" id="KW-0472">Membrane</keyword>
<comment type="subcellular location">
    <subcellularLocation>
        <location evidence="1">Cell membrane</location>
        <topology evidence="1">Single-pass type I membrane protein</topology>
    </subcellularLocation>
</comment>
<feature type="binding site" evidence="18">
    <location>
        <position position="512"/>
    </location>
    <ligand>
        <name>ATP</name>
        <dbReference type="ChEBI" id="CHEBI:30616"/>
    </ligand>
</feature>
<dbReference type="PROSITE" id="PS00107">
    <property type="entry name" value="PROTEIN_KINASE_ATP"/>
    <property type="match status" value="1"/>
</dbReference>
<evidence type="ECO:0000256" key="17">
    <source>
        <dbReference type="ARBA" id="ARBA00023180"/>
    </source>
</evidence>
<dbReference type="CDD" id="cd06899">
    <property type="entry name" value="lectin_legume_LecRK_Arcelin_ConA"/>
    <property type="match status" value="1"/>
</dbReference>
<evidence type="ECO:0000256" key="16">
    <source>
        <dbReference type="ARBA" id="ARBA00023170"/>
    </source>
</evidence>
<feature type="non-terminal residue" evidence="22">
    <location>
        <position position="1"/>
    </location>
</feature>
<dbReference type="AlphaFoldDB" id="A0AAV6MD76"/>
<feature type="compositionally biased region" description="Acidic residues" evidence="19">
    <location>
        <begin position="780"/>
        <end position="790"/>
    </location>
</feature>
<protein>
    <recommendedName>
        <fullName evidence="4">non-specific serine/threonine protein kinase</fullName>
        <ecNumber evidence="4">2.7.11.1</ecNumber>
    </recommendedName>
</protein>
<dbReference type="Proteomes" id="UP000685013">
    <property type="component" value="Chromosome 15"/>
</dbReference>
<evidence type="ECO:0000256" key="1">
    <source>
        <dbReference type="ARBA" id="ARBA00004251"/>
    </source>
</evidence>
<keyword evidence="17" id="KW-0325">Glycoprotein</keyword>
<dbReference type="PROSITE" id="PS00108">
    <property type="entry name" value="PROTEIN_KINASE_ST"/>
    <property type="match status" value="1"/>
</dbReference>
<evidence type="ECO:0000256" key="12">
    <source>
        <dbReference type="ARBA" id="ARBA00022777"/>
    </source>
</evidence>
<dbReference type="PROSITE" id="PS50011">
    <property type="entry name" value="PROTEIN_KINASE_DOM"/>
    <property type="match status" value="1"/>
</dbReference>
<dbReference type="EMBL" id="JAGKQH010000015">
    <property type="protein sequence ID" value="KAG6578906.1"/>
    <property type="molecule type" value="Genomic_DNA"/>
</dbReference>
<dbReference type="FunFam" id="1.10.510.10:FF:000240">
    <property type="entry name" value="Lectin-domain containing receptor kinase A4.3"/>
    <property type="match status" value="1"/>
</dbReference>